<evidence type="ECO:0000313" key="1">
    <source>
        <dbReference type="EMBL" id="OTF73355.1"/>
    </source>
</evidence>
<dbReference type="EMBL" id="MUJZ01052055">
    <property type="protein sequence ID" value="OTF73355.1"/>
    <property type="molecule type" value="Genomic_DNA"/>
</dbReference>
<name>A0A1Y3B210_EURMA</name>
<organism evidence="1 2">
    <name type="scientific">Euroglyphus maynei</name>
    <name type="common">Mayne's house dust mite</name>
    <dbReference type="NCBI Taxonomy" id="6958"/>
    <lineage>
        <taxon>Eukaryota</taxon>
        <taxon>Metazoa</taxon>
        <taxon>Ecdysozoa</taxon>
        <taxon>Arthropoda</taxon>
        <taxon>Chelicerata</taxon>
        <taxon>Arachnida</taxon>
        <taxon>Acari</taxon>
        <taxon>Acariformes</taxon>
        <taxon>Sarcoptiformes</taxon>
        <taxon>Astigmata</taxon>
        <taxon>Psoroptidia</taxon>
        <taxon>Analgoidea</taxon>
        <taxon>Pyroglyphidae</taxon>
        <taxon>Pyroglyphinae</taxon>
        <taxon>Euroglyphus</taxon>
    </lineage>
</organism>
<accession>A0A1Y3B210</accession>
<protein>
    <submittedName>
        <fullName evidence="1">Uncharacterized protein</fullName>
    </submittedName>
</protein>
<comment type="caution">
    <text evidence="1">The sequence shown here is derived from an EMBL/GenBank/DDBJ whole genome shotgun (WGS) entry which is preliminary data.</text>
</comment>
<reference evidence="1 2" key="1">
    <citation type="submission" date="2017-03" db="EMBL/GenBank/DDBJ databases">
        <title>Genome Survey of Euroglyphus maynei.</title>
        <authorList>
            <person name="Arlian L.G."/>
            <person name="Morgan M.S."/>
            <person name="Rider S.D."/>
        </authorList>
    </citation>
    <scope>NUCLEOTIDE SEQUENCE [LARGE SCALE GENOMIC DNA]</scope>
    <source>
        <strain evidence="1">Arlian Lab</strain>
        <tissue evidence="1">Whole body</tissue>
    </source>
</reference>
<gene>
    <name evidence="1" type="ORF">BLA29_011197</name>
</gene>
<dbReference type="Proteomes" id="UP000194236">
    <property type="component" value="Unassembled WGS sequence"/>
</dbReference>
<feature type="non-terminal residue" evidence="1">
    <location>
        <position position="81"/>
    </location>
</feature>
<dbReference type="AlphaFoldDB" id="A0A1Y3B210"/>
<proteinExistence type="predicted"/>
<evidence type="ECO:0000313" key="2">
    <source>
        <dbReference type="Proteomes" id="UP000194236"/>
    </source>
</evidence>
<sequence length="81" mass="9502">MNDMKTKIELDLGIGGFAITYDRLKVVTFLHPHLFDQHIFAMSKIPPRMVMFVNHIDNGVSFIFGHETYYTQKYKSIHDKL</sequence>
<keyword evidence="2" id="KW-1185">Reference proteome</keyword>